<evidence type="ECO:0000256" key="1">
    <source>
        <dbReference type="SAM" id="MobiDB-lite"/>
    </source>
</evidence>
<evidence type="ECO:0000313" key="3">
    <source>
        <dbReference type="EMBL" id="CAG7725881.1"/>
    </source>
</evidence>
<organism evidence="3 4">
    <name type="scientific">Allacma fusca</name>
    <dbReference type="NCBI Taxonomy" id="39272"/>
    <lineage>
        <taxon>Eukaryota</taxon>
        <taxon>Metazoa</taxon>
        <taxon>Ecdysozoa</taxon>
        <taxon>Arthropoda</taxon>
        <taxon>Hexapoda</taxon>
        <taxon>Collembola</taxon>
        <taxon>Symphypleona</taxon>
        <taxon>Sminthuridae</taxon>
        <taxon>Allacma</taxon>
    </lineage>
</organism>
<dbReference type="EMBL" id="CAJVCH010128005">
    <property type="protein sequence ID" value="CAG7725881.1"/>
    <property type="molecule type" value="Genomic_DNA"/>
</dbReference>
<feature type="region of interest" description="Disordered" evidence="1">
    <location>
        <begin position="22"/>
        <end position="42"/>
    </location>
</feature>
<dbReference type="AlphaFoldDB" id="A0A8J2K1G1"/>
<feature type="signal peptide" evidence="2">
    <location>
        <begin position="1"/>
        <end position="17"/>
    </location>
</feature>
<proteinExistence type="predicted"/>
<sequence length="105" mass="11731">MIFILLLAISISPLISARVSSHPGLNQIKNDPPGKHLSTSDKMKEAQAEAIIFDDNSDEFSSDPLKINFYSTSPLRRLCPQGQSIGLQMPCTDTVKWMGMRRMNH</sequence>
<gene>
    <name evidence="3" type="ORF">AFUS01_LOCUS14821</name>
</gene>
<reference evidence="3" key="1">
    <citation type="submission" date="2021-06" db="EMBL/GenBank/DDBJ databases">
        <authorList>
            <person name="Hodson N. C."/>
            <person name="Mongue J. A."/>
            <person name="Jaron S. K."/>
        </authorList>
    </citation>
    <scope>NUCLEOTIDE SEQUENCE</scope>
</reference>
<comment type="caution">
    <text evidence="3">The sequence shown here is derived from an EMBL/GenBank/DDBJ whole genome shotgun (WGS) entry which is preliminary data.</text>
</comment>
<keyword evidence="4" id="KW-1185">Reference proteome</keyword>
<protein>
    <submittedName>
        <fullName evidence="3">Uncharacterized protein</fullName>
    </submittedName>
</protein>
<feature type="chain" id="PRO_5035286773" evidence="2">
    <location>
        <begin position="18"/>
        <end position="105"/>
    </location>
</feature>
<dbReference type="Proteomes" id="UP000708208">
    <property type="component" value="Unassembled WGS sequence"/>
</dbReference>
<evidence type="ECO:0000313" key="4">
    <source>
        <dbReference type="Proteomes" id="UP000708208"/>
    </source>
</evidence>
<feature type="compositionally biased region" description="Basic and acidic residues" evidence="1">
    <location>
        <begin position="32"/>
        <end position="42"/>
    </location>
</feature>
<evidence type="ECO:0000256" key="2">
    <source>
        <dbReference type="SAM" id="SignalP"/>
    </source>
</evidence>
<keyword evidence="2" id="KW-0732">Signal</keyword>
<name>A0A8J2K1G1_9HEXA</name>
<accession>A0A8J2K1G1</accession>